<dbReference type="EC" id="3.6.4.13" evidence="6"/>
<dbReference type="Gene3D" id="3.10.450.50">
    <property type="match status" value="1"/>
</dbReference>
<dbReference type="PANTHER" id="PTHR10693">
    <property type="entry name" value="RAS GTPASE-ACTIVATING PROTEIN-BINDING PROTEIN"/>
    <property type="match status" value="1"/>
</dbReference>
<keyword evidence="1 2" id="KW-0694">RNA-binding</keyword>
<proteinExistence type="predicted"/>
<protein>
    <submittedName>
        <fullName evidence="6">Putative G3BP-like protein</fullName>
        <ecNumber evidence="6">3.6.4.12</ecNumber>
        <ecNumber evidence="6">3.6.4.13</ecNumber>
    </submittedName>
</protein>
<evidence type="ECO:0000256" key="3">
    <source>
        <dbReference type="SAM" id="MobiDB-lite"/>
    </source>
</evidence>
<dbReference type="Pfam" id="PF00076">
    <property type="entry name" value="RRM_1"/>
    <property type="match status" value="1"/>
</dbReference>
<dbReference type="CDD" id="cd00590">
    <property type="entry name" value="RRM_SF"/>
    <property type="match status" value="1"/>
</dbReference>
<dbReference type="CDD" id="cd00780">
    <property type="entry name" value="NTF2"/>
    <property type="match status" value="1"/>
</dbReference>
<dbReference type="InterPro" id="IPR032710">
    <property type="entry name" value="NTF2-like_dom_sf"/>
</dbReference>
<dbReference type="GO" id="GO:0003724">
    <property type="term" value="F:RNA helicase activity"/>
    <property type="evidence" value="ECO:0007669"/>
    <property type="project" value="UniProtKB-EC"/>
</dbReference>
<dbReference type="SUPFAM" id="SSF54928">
    <property type="entry name" value="RNA-binding domain, RBD"/>
    <property type="match status" value="1"/>
</dbReference>
<feature type="domain" description="NTF2" evidence="5">
    <location>
        <begin position="14"/>
        <end position="128"/>
    </location>
</feature>
<dbReference type="SUPFAM" id="SSF54427">
    <property type="entry name" value="NTF2-like"/>
    <property type="match status" value="1"/>
</dbReference>
<evidence type="ECO:0000259" key="5">
    <source>
        <dbReference type="PROSITE" id="PS50177"/>
    </source>
</evidence>
<reference evidence="6" key="1">
    <citation type="submission" date="2019-08" db="EMBL/GenBank/DDBJ databases">
        <title>Reference gene set and small RNA set construction with multiple tissues from Davidia involucrata Baill.</title>
        <authorList>
            <person name="Yang H."/>
            <person name="Zhou C."/>
            <person name="Li G."/>
            <person name="Wang J."/>
            <person name="Gao P."/>
            <person name="Wang M."/>
            <person name="Wang R."/>
            <person name="Zhao Y."/>
        </authorList>
    </citation>
    <scope>NUCLEOTIDE SEQUENCE</scope>
    <source>
        <tissue evidence="6">Mixed with DoveR01_LX</tissue>
    </source>
</reference>
<dbReference type="InterPro" id="IPR035979">
    <property type="entry name" value="RBD_domain_sf"/>
</dbReference>
<feature type="domain" description="RRM" evidence="4">
    <location>
        <begin position="313"/>
        <end position="397"/>
    </location>
</feature>
<dbReference type="PROSITE" id="PS50177">
    <property type="entry name" value="NTF2_DOMAIN"/>
    <property type="match status" value="1"/>
</dbReference>
<name>A0A5B7C236_DAVIN</name>
<keyword evidence="6" id="KW-0378">Hydrolase</keyword>
<dbReference type="GO" id="GO:0003678">
    <property type="term" value="F:DNA helicase activity"/>
    <property type="evidence" value="ECO:0007669"/>
    <property type="project" value="UniProtKB-EC"/>
</dbReference>
<evidence type="ECO:0000256" key="2">
    <source>
        <dbReference type="PROSITE-ProRule" id="PRU00176"/>
    </source>
</evidence>
<gene>
    <name evidence="6" type="ORF">Din_044743</name>
</gene>
<dbReference type="InterPro" id="IPR012677">
    <property type="entry name" value="Nucleotide-bd_a/b_plait_sf"/>
</dbReference>
<dbReference type="InterPro" id="IPR000504">
    <property type="entry name" value="RRM_dom"/>
</dbReference>
<dbReference type="InterPro" id="IPR018222">
    <property type="entry name" value="Nuclear_transport_factor_2_euk"/>
</dbReference>
<dbReference type="GO" id="GO:0003729">
    <property type="term" value="F:mRNA binding"/>
    <property type="evidence" value="ECO:0007669"/>
    <property type="project" value="TreeGrafter"/>
</dbReference>
<evidence type="ECO:0000259" key="4">
    <source>
        <dbReference type="PROSITE" id="PS50102"/>
    </source>
</evidence>
<dbReference type="Pfam" id="PF02136">
    <property type="entry name" value="NTF2"/>
    <property type="match status" value="1"/>
</dbReference>
<dbReference type="GO" id="GO:0016787">
    <property type="term" value="F:hydrolase activity"/>
    <property type="evidence" value="ECO:0007669"/>
    <property type="project" value="UniProtKB-KW"/>
</dbReference>
<sequence>MASSYPAPVSAVQVGPYFVGRYYHVLQQQPDFAHQFYTDASTMVRVDGDATESASAMLQIHTLIMSLNFTSIEIKTINSLESLSGGVLVMVSGSVKTKDFSGRRKFVQTFLLAPQEKGYFVLNDIFHFVDEEVIHQHPAPILSENNFDYQVATSSPHPEQPVSDYALEVEARDYVNSVDTEEDDPVEEYGLQEQQQEEDTEAEPVVEETPAEESSALLHNAVNTVRDSLPAVEEPVGEAPKLSYASVLRAPKGQSVPLVATQPSFTRSTPPAPEWHHPPQPTSEQTNSALTFVPESGVEAAEEGLSQEEGESKSVYVRNLSSTVSAADIEQEFKNFGRIQPDGVFIRNRKDVGVCYAFVEFEDVQSVQNAVKASPIQLAGRQVYIEERRANSSSSSSSRGGRGGRGRGSYPSEAGRGRFGGRSFGRGNNQDGSNYNRPRGNGFRGSY</sequence>
<evidence type="ECO:0000256" key="1">
    <source>
        <dbReference type="ARBA" id="ARBA00022884"/>
    </source>
</evidence>
<dbReference type="EC" id="3.6.4.12" evidence="6"/>
<feature type="compositionally biased region" description="Acidic residues" evidence="3">
    <location>
        <begin position="195"/>
        <end position="211"/>
    </location>
</feature>
<dbReference type="AlphaFoldDB" id="A0A5B7C236"/>
<organism evidence="6">
    <name type="scientific">Davidia involucrata</name>
    <name type="common">Dove tree</name>
    <dbReference type="NCBI Taxonomy" id="16924"/>
    <lineage>
        <taxon>Eukaryota</taxon>
        <taxon>Viridiplantae</taxon>
        <taxon>Streptophyta</taxon>
        <taxon>Embryophyta</taxon>
        <taxon>Tracheophyta</taxon>
        <taxon>Spermatophyta</taxon>
        <taxon>Magnoliopsida</taxon>
        <taxon>eudicotyledons</taxon>
        <taxon>Gunneridae</taxon>
        <taxon>Pentapetalae</taxon>
        <taxon>asterids</taxon>
        <taxon>Cornales</taxon>
        <taxon>Nyssaceae</taxon>
        <taxon>Davidia</taxon>
    </lineage>
</organism>
<evidence type="ECO:0000313" key="6">
    <source>
        <dbReference type="EMBL" id="MPA75302.1"/>
    </source>
</evidence>
<dbReference type="PROSITE" id="PS50102">
    <property type="entry name" value="RRM"/>
    <property type="match status" value="1"/>
</dbReference>
<accession>A0A5B7C236</accession>
<dbReference type="FunFam" id="3.10.450.50:FF:000003">
    <property type="entry name" value="Nuclear transport factor 2 family protein"/>
    <property type="match status" value="1"/>
</dbReference>
<dbReference type="Gene3D" id="3.30.70.330">
    <property type="match status" value="1"/>
</dbReference>
<dbReference type="EMBL" id="GHES01044743">
    <property type="protein sequence ID" value="MPA75302.1"/>
    <property type="molecule type" value="Transcribed_RNA"/>
</dbReference>
<feature type="region of interest" description="Disordered" evidence="3">
    <location>
        <begin position="261"/>
        <end position="287"/>
    </location>
</feature>
<feature type="compositionally biased region" description="Pro residues" evidence="3">
    <location>
        <begin position="270"/>
        <end position="281"/>
    </location>
</feature>
<dbReference type="InterPro" id="IPR039539">
    <property type="entry name" value="Ras_GTPase_bind_prot"/>
</dbReference>
<dbReference type="GO" id="GO:1990904">
    <property type="term" value="C:ribonucleoprotein complex"/>
    <property type="evidence" value="ECO:0007669"/>
    <property type="project" value="TreeGrafter"/>
</dbReference>
<dbReference type="GO" id="GO:0005829">
    <property type="term" value="C:cytosol"/>
    <property type="evidence" value="ECO:0007669"/>
    <property type="project" value="TreeGrafter"/>
</dbReference>
<dbReference type="PANTHER" id="PTHR10693:SF29">
    <property type="entry name" value="GB|AAD20086.1"/>
    <property type="match status" value="1"/>
</dbReference>
<feature type="region of interest" description="Disordered" evidence="3">
    <location>
        <begin position="178"/>
        <end position="216"/>
    </location>
</feature>
<dbReference type="SMART" id="SM00360">
    <property type="entry name" value="RRM"/>
    <property type="match status" value="1"/>
</dbReference>
<dbReference type="InterPro" id="IPR002075">
    <property type="entry name" value="NTF2_dom"/>
</dbReference>
<dbReference type="FunFam" id="3.30.70.330:FF:000656">
    <property type="entry name" value="Nuclear transport factor 2 family protein"/>
    <property type="match status" value="1"/>
</dbReference>
<feature type="region of interest" description="Disordered" evidence="3">
    <location>
        <begin position="388"/>
        <end position="447"/>
    </location>
</feature>